<dbReference type="PANTHER" id="PTHR43547">
    <property type="entry name" value="TWO-COMPONENT HISTIDINE KINASE"/>
    <property type="match status" value="1"/>
</dbReference>
<dbReference type="Gene3D" id="2.130.10.10">
    <property type="entry name" value="YVTN repeat-like/Quinoprotein amine dehydrogenase"/>
    <property type="match status" value="2"/>
</dbReference>
<proteinExistence type="predicted"/>
<dbReference type="Pfam" id="PF07494">
    <property type="entry name" value="Reg_prop"/>
    <property type="match status" value="4"/>
</dbReference>
<evidence type="ECO:0000313" key="2">
    <source>
        <dbReference type="EMBL" id="MCH5600784.1"/>
    </source>
</evidence>
<dbReference type="SUPFAM" id="SSF63829">
    <property type="entry name" value="Calcium-dependent phosphotriesterase"/>
    <property type="match status" value="2"/>
</dbReference>
<dbReference type="EMBL" id="JAKWBL010000004">
    <property type="protein sequence ID" value="MCH5600784.1"/>
    <property type="molecule type" value="Genomic_DNA"/>
</dbReference>
<gene>
    <name evidence="2" type="ORF">MKP09_24145</name>
</gene>
<dbReference type="PANTHER" id="PTHR43547:SF2">
    <property type="entry name" value="HYBRID SIGNAL TRANSDUCTION HISTIDINE KINASE C"/>
    <property type="match status" value="1"/>
</dbReference>
<dbReference type="Proteomes" id="UP001202248">
    <property type="component" value="Unassembled WGS sequence"/>
</dbReference>
<organism evidence="2 3">
    <name type="scientific">Niabella ginsengisoli</name>
    <dbReference type="NCBI Taxonomy" id="522298"/>
    <lineage>
        <taxon>Bacteria</taxon>
        <taxon>Pseudomonadati</taxon>
        <taxon>Bacteroidota</taxon>
        <taxon>Chitinophagia</taxon>
        <taxon>Chitinophagales</taxon>
        <taxon>Chitinophagaceae</taxon>
        <taxon>Niabella</taxon>
    </lineage>
</organism>
<dbReference type="InterPro" id="IPR011110">
    <property type="entry name" value="Reg_prop"/>
</dbReference>
<keyword evidence="1" id="KW-0597">Phosphoprotein</keyword>
<sequence length="445" mass="50558">MAAFLRISILLFGVFVFKALNGQQVSFEYITAKNGLPQSTIRGIVKDKYGFMWFGTWNGLCRYDGYSFKIYRTIPGDTSSLASNRIHYLYKDQKGDIWISVFNETVCRYNYNTDNFTRFKLTDLPAPFRDSVSRMRDLVVFENSKDFLRKLIGPFHLSFTKEHIVFETPVGVYGGLNDNNVNCIYRDDADILWVGTGSGGINKADLNASRFQSTKVNAPGQPDLIRAVRSMWVDSKGIWLGTEDDGLVFLDFKSKTTHYVLTQLKGENIKALLKDKNGNIWIGKRSGLDKYDPVTKILTTYFDAGKETEYSRFYAIAEDPLTGELWFSYYNGVLKYDPHVKTFEKQPFGFYTRSGAGCLFFDSKNNLWIGTEYAGLVQLKRKSQSSAWSDTIMYTSVASDTRSPDERVYSVTEDSDGSIWLEQQTGLAGLIRKPEASKVILLKLG</sequence>
<evidence type="ECO:0008006" key="4">
    <source>
        <dbReference type="Google" id="ProtNLM"/>
    </source>
</evidence>
<keyword evidence="3" id="KW-1185">Reference proteome</keyword>
<dbReference type="InterPro" id="IPR015943">
    <property type="entry name" value="WD40/YVTN_repeat-like_dom_sf"/>
</dbReference>
<evidence type="ECO:0000313" key="3">
    <source>
        <dbReference type="Proteomes" id="UP001202248"/>
    </source>
</evidence>
<reference evidence="2 3" key="1">
    <citation type="submission" date="2022-02" db="EMBL/GenBank/DDBJ databases">
        <authorList>
            <person name="Min J."/>
        </authorList>
    </citation>
    <scope>NUCLEOTIDE SEQUENCE [LARGE SCALE GENOMIC DNA]</scope>
    <source>
        <strain evidence="2 3">GR10-1</strain>
    </source>
</reference>
<accession>A0ABS9SRN1</accession>
<evidence type="ECO:0000256" key="1">
    <source>
        <dbReference type="ARBA" id="ARBA00022553"/>
    </source>
</evidence>
<name>A0ABS9SRN1_9BACT</name>
<protein>
    <recommendedName>
        <fullName evidence="4">Histidine kinase</fullName>
    </recommendedName>
</protein>
<comment type="caution">
    <text evidence="2">The sequence shown here is derived from an EMBL/GenBank/DDBJ whole genome shotgun (WGS) entry which is preliminary data.</text>
</comment>
<dbReference type="RefSeq" id="WP_240833187.1">
    <property type="nucleotide sequence ID" value="NZ_JAKWBL010000004.1"/>
</dbReference>